<name>A0A6L2MJY1_TANCI</name>
<dbReference type="GO" id="GO:0008270">
    <property type="term" value="F:zinc ion binding"/>
    <property type="evidence" value="ECO:0007669"/>
    <property type="project" value="InterPro"/>
</dbReference>
<feature type="compositionally biased region" description="Basic and acidic residues" evidence="1">
    <location>
        <begin position="498"/>
        <end position="511"/>
    </location>
</feature>
<comment type="caution">
    <text evidence="2">The sequence shown here is derived from an EMBL/GenBank/DDBJ whole genome shotgun (WGS) entry which is preliminary data.</text>
</comment>
<reference evidence="2" key="1">
    <citation type="journal article" date="2019" name="Sci. Rep.">
        <title>Draft genome of Tanacetum cinerariifolium, the natural source of mosquito coil.</title>
        <authorList>
            <person name="Yamashiro T."/>
            <person name="Shiraishi A."/>
            <person name="Satake H."/>
            <person name="Nakayama K."/>
        </authorList>
    </citation>
    <scope>NUCLEOTIDE SEQUENCE</scope>
</reference>
<accession>A0A6L2MJY1</accession>
<proteinExistence type="predicted"/>
<feature type="compositionally biased region" description="Basic and acidic residues" evidence="1">
    <location>
        <begin position="596"/>
        <end position="624"/>
    </location>
</feature>
<feature type="compositionally biased region" description="Basic and acidic residues" evidence="1">
    <location>
        <begin position="430"/>
        <end position="440"/>
    </location>
</feature>
<dbReference type="InterPro" id="IPR036875">
    <property type="entry name" value="Znf_CCHC_sf"/>
</dbReference>
<feature type="compositionally biased region" description="Polar residues" evidence="1">
    <location>
        <begin position="481"/>
        <end position="497"/>
    </location>
</feature>
<evidence type="ECO:0000256" key="1">
    <source>
        <dbReference type="SAM" id="MobiDB-lite"/>
    </source>
</evidence>
<dbReference type="GO" id="GO:0003676">
    <property type="term" value="F:nucleic acid binding"/>
    <property type="evidence" value="ECO:0007669"/>
    <property type="project" value="InterPro"/>
</dbReference>
<sequence length="747" mass="85415">MVAAVKLSVLNPNEFELWKMRIEQYFLMTDYALCKVILNGDSHPLTRSVKGVETPYPPITVEEKLARKNELKARDSYIDLETLSMDDLYNNLKIYEAKVMGTSSTTQNTQNVDFVSSNNNDNTNKAVNTAHGVYAANSKTNASRLQNVDSVSDAVIYSFFASQSNSPHLDNEDLKQIDPDDLEEMDLKWQMEMLTMRARRFIQKTGRNLGAKGTKTIGFDKTKVECYNYHKRGHFARKCRATKHQDNKNRKAPRRTVPVEDTTSNALVSQYDGLGYDWSDQAEDEPTNFTLMAYTYSSSSSAYKAGLESVKARLEVYQKNETVFTDNIKILKLDVMLRDKAITELRQKFEKAKKERADLKLSLEKELHAPKPDLVFADEHVVSESVTSLPADEDLSLINETAQDQEKINDQDMFGVNDLDGDEVVVDASAREKEEQSEKVAKKKGSTAHPVATADVEPKAATTVNAVSKRPKEKGIIMQKPSKTPSLKPIVSSQQPSKSKDKGKAKMVKPERITKQKEEEANIAMIVEWDNTQAMMDADYELAAKLQEEERGELSIEEKSKLFVELISKRKKHFEMLRAEESRRKPPTKAQQTKQMFKDRAVKSSKRPREELESDKSKKQKIDENVQAEVADDDTAELKRCMEIVPEDDDEVTIKAKPIYSKSPTIVDYNIFKEGKKNYFKIIRANGNSQNYLTFRTMFKNFNREDLEVLRSIVKTRFKKIKLVNEMDNQLFQTLKTMFEHHVKDNI</sequence>
<protein>
    <submittedName>
        <fullName evidence="2">Uncharacterized protein</fullName>
    </submittedName>
</protein>
<dbReference type="SUPFAM" id="SSF57756">
    <property type="entry name" value="Retrovirus zinc finger-like domains"/>
    <property type="match status" value="1"/>
</dbReference>
<evidence type="ECO:0000313" key="2">
    <source>
        <dbReference type="EMBL" id="GEU74286.1"/>
    </source>
</evidence>
<gene>
    <name evidence="2" type="ORF">Tci_046264</name>
</gene>
<organism evidence="2">
    <name type="scientific">Tanacetum cinerariifolium</name>
    <name type="common">Dalmatian daisy</name>
    <name type="synonym">Chrysanthemum cinerariifolium</name>
    <dbReference type="NCBI Taxonomy" id="118510"/>
    <lineage>
        <taxon>Eukaryota</taxon>
        <taxon>Viridiplantae</taxon>
        <taxon>Streptophyta</taxon>
        <taxon>Embryophyta</taxon>
        <taxon>Tracheophyta</taxon>
        <taxon>Spermatophyta</taxon>
        <taxon>Magnoliopsida</taxon>
        <taxon>eudicotyledons</taxon>
        <taxon>Gunneridae</taxon>
        <taxon>Pentapetalae</taxon>
        <taxon>asterids</taxon>
        <taxon>campanulids</taxon>
        <taxon>Asterales</taxon>
        <taxon>Asteraceae</taxon>
        <taxon>Asteroideae</taxon>
        <taxon>Anthemideae</taxon>
        <taxon>Anthemidinae</taxon>
        <taxon>Tanacetum</taxon>
    </lineage>
</organism>
<feature type="region of interest" description="Disordered" evidence="1">
    <location>
        <begin position="479"/>
        <end position="511"/>
    </location>
</feature>
<feature type="region of interest" description="Disordered" evidence="1">
    <location>
        <begin position="430"/>
        <end position="452"/>
    </location>
</feature>
<dbReference type="AlphaFoldDB" id="A0A6L2MJY1"/>
<feature type="region of interest" description="Disordered" evidence="1">
    <location>
        <begin position="578"/>
        <end position="624"/>
    </location>
</feature>
<dbReference type="EMBL" id="BKCJ010006857">
    <property type="protein sequence ID" value="GEU74286.1"/>
    <property type="molecule type" value="Genomic_DNA"/>
</dbReference>